<name>D1CA28_SPHTD</name>
<evidence type="ECO:0000313" key="3">
    <source>
        <dbReference type="EMBL" id="ACZ40671.1"/>
    </source>
</evidence>
<dbReference type="PROSITE" id="PS51740">
    <property type="entry name" value="SPOVT_ABRB"/>
    <property type="match status" value="1"/>
</dbReference>
<dbReference type="STRING" id="479434.Sthe_3271"/>
<dbReference type="Proteomes" id="UP000002027">
    <property type="component" value="Chromosome 2"/>
</dbReference>
<dbReference type="EMBL" id="CP001824">
    <property type="protein sequence ID" value="ACZ40671.1"/>
    <property type="molecule type" value="Genomic_DNA"/>
</dbReference>
<dbReference type="RefSeq" id="WP_012873706.1">
    <property type="nucleotide sequence ID" value="NC_013524.1"/>
</dbReference>
<evidence type="ECO:0000256" key="1">
    <source>
        <dbReference type="PROSITE-ProRule" id="PRU01076"/>
    </source>
</evidence>
<keyword evidence="4" id="KW-1185">Reference proteome</keyword>
<dbReference type="Pfam" id="PF04014">
    <property type="entry name" value="MazE_antitoxin"/>
    <property type="match status" value="1"/>
</dbReference>
<dbReference type="SUPFAM" id="SSF89447">
    <property type="entry name" value="AbrB/MazE/MraZ-like"/>
    <property type="match status" value="1"/>
</dbReference>
<gene>
    <name evidence="3" type="ordered locus">Sthe_3271</name>
</gene>
<dbReference type="InterPro" id="IPR007159">
    <property type="entry name" value="SpoVT-AbrB_dom"/>
</dbReference>
<dbReference type="HOGENOM" id="CLU_158484_12_0_0"/>
<reference evidence="4" key="1">
    <citation type="submission" date="2009-11" db="EMBL/GenBank/DDBJ databases">
        <title>The complete chromosome 2 of Sphaerobacter thermophilus DSM 20745.</title>
        <authorList>
            <person name="Lucas S."/>
            <person name="Copeland A."/>
            <person name="Lapidus A."/>
            <person name="Glavina del Rio T."/>
            <person name="Dalin E."/>
            <person name="Tice H."/>
            <person name="Bruce D."/>
            <person name="Goodwin L."/>
            <person name="Pitluck S."/>
            <person name="Kyrpides N."/>
            <person name="Mavromatis K."/>
            <person name="Ivanova N."/>
            <person name="Mikhailova N."/>
            <person name="LaButti K.M."/>
            <person name="Clum A."/>
            <person name="Sun H.I."/>
            <person name="Brettin T."/>
            <person name="Detter J.C."/>
            <person name="Han C."/>
            <person name="Larimer F."/>
            <person name="Land M."/>
            <person name="Hauser L."/>
            <person name="Markowitz V."/>
            <person name="Cheng J.F."/>
            <person name="Hugenholtz P."/>
            <person name="Woyke T."/>
            <person name="Wu D."/>
            <person name="Steenblock K."/>
            <person name="Schneider S."/>
            <person name="Pukall R."/>
            <person name="Goeker M."/>
            <person name="Klenk H.P."/>
            <person name="Eisen J.A."/>
        </authorList>
    </citation>
    <scope>NUCLEOTIDE SEQUENCE [LARGE SCALE GENOMIC DNA]</scope>
    <source>
        <strain evidence="4">ATCC 49802 / DSM 20745 / S 6022</strain>
    </source>
</reference>
<sequence>MATRVKVSSKNQIAVPAAVRKHLGIQSGDELLVEIRDGYVILIPEPRDYSKRLRGLHREIWQDVEPQEYVRREREAWQG</sequence>
<dbReference type="InParanoid" id="D1CA28"/>
<proteinExistence type="predicted"/>
<dbReference type="InterPro" id="IPR037914">
    <property type="entry name" value="SpoVT-AbrB_sf"/>
</dbReference>
<protein>
    <submittedName>
        <fullName evidence="3">Transcriptional regulator, AbrB family</fullName>
    </submittedName>
</protein>
<dbReference type="NCBIfam" id="TIGR01439">
    <property type="entry name" value="lp_hng_hel_AbrB"/>
    <property type="match status" value="1"/>
</dbReference>
<accession>D1CA28</accession>
<dbReference type="SMART" id="SM00966">
    <property type="entry name" value="SpoVT_AbrB"/>
    <property type="match status" value="1"/>
</dbReference>
<reference evidence="3 4" key="2">
    <citation type="journal article" date="2010" name="Stand. Genomic Sci.">
        <title>Complete genome sequence of Desulfohalobium retbaense type strain (HR(100)).</title>
        <authorList>
            <person name="Spring S."/>
            <person name="Nolan M."/>
            <person name="Lapidus A."/>
            <person name="Glavina Del Rio T."/>
            <person name="Copeland A."/>
            <person name="Tice H."/>
            <person name="Cheng J.F."/>
            <person name="Lucas S."/>
            <person name="Land M."/>
            <person name="Chen F."/>
            <person name="Bruce D."/>
            <person name="Goodwin L."/>
            <person name="Pitluck S."/>
            <person name="Ivanova N."/>
            <person name="Mavromatis K."/>
            <person name="Mikhailova N."/>
            <person name="Pati A."/>
            <person name="Chen A."/>
            <person name="Palaniappan K."/>
            <person name="Hauser L."/>
            <person name="Chang Y.J."/>
            <person name="Jeffries C.D."/>
            <person name="Munk C."/>
            <person name="Kiss H."/>
            <person name="Chain P."/>
            <person name="Han C."/>
            <person name="Brettin T."/>
            <person name="Detter J.C."/>
            <person name="Schuler E."/>
            <person name="Goker M."/>
            <person name="Rohde M."/>
            <person name="Bristow J."/>
            <person name="Eisen J.A."/>
            <person name="Markowitz V."/>
            <person name="Hugenholtz P."/>
            <person name="Kyrpides N.C."/>
            <person name="Klenk H.P."/>
        </authorList>
    </citation>
    <scope>NUCLEOTIDE SEQUENCE [LARGE SCALE GENOMIC DNA]</scope>
    <source>
        <strain evidence="4">ATCC 49802 / DSM 20745 / S 6022</strain>
    </source>
</reference>
<keyword evidence="1" id="KW-0238">DNA-binding</keyword>
<evidence type="ECO:0000259" key="2">
    <source>
        <dbReference type="PROSITE" id="PS51740"/>
    </source>
</evidence>
<dbReference type="OrthoDB" id="199763at2"/>
<organism evidence="3 4">
    <name type="scientific">Sphaerobacter thermophilus (strain ATCC 49802 / DSM 20745 / KCCM 41009 / NCIMB 13125 / S 6022)</name>
    <dbReference type="NCBI Taxonomy" id="479434"/>
    <lineage>
        <taxon>Bacteria</taxon>
        <taxon>Pseudomonadati</taxon>
        <taxon>Thermomicrobiota</taxon>
        <taxon>Thermomicrobia</taxon>
        <taxon>Sphaerobacterales</taxon>
        <taxon>Sphaerobacterineae</taxon>
        <taxon>Sphaerobacteraceae</taxon>
        <taxon>Sphaerobacter</taxon>
    </lineage>
</organism>
<dbReference type="eggNOG" id="COG2002">
    <property type="taxonomic scope" value="Bacteria"/>
</dbReference>
<dbReference type="KEGG" id="sti:Sthe_3271"/>
<feature type="domain" description="SpoVT-AbrB" evidence="2">
    <location>
        <begin position="2"/>
        <end position="47"/>
    </location>
</feature>
<dbReference type="Gene3D" id="2.10.260.10">
    <property type="match status" value="1"/>
</dbReference>
<evidence type="ECO:0000313" key="4">
    <source>
        <dbReference type="Proteomes" id="UP000002027"/>
    </source>
</evidence>
<dbReference type="GO" id="GO:0003677">
    <property type="term" value="F:DNA binding"/>
    <property type="evidence" value="ECO:0007669"/>
    <property type="project" value="UniProtKB-UniRule"/>
</dbReference>
<dbReference type="AlphaFoldDB" id="D1CA28"/>